<evidence type="ECO:0000313" key="4">
    <source>
        <dbReference type="EMBL" id="GGO57131.1"/>
    </source>
</evidence>
<dbReference type="PROSITE" id="PS50977">
    <property type="entry name" value="HTH_TETR_2"/>
    <property type="match status" value="1"/>
</dbReference>
<dbReference type="SUPFAM" id="SSF46689">
    <property type="entry name" value="Homeodomain-like"/>
    <property type="match status" value="1"/>
</dbReference>
<dbReference type="InterPro" id="IPR050109">
    <property type="entry name" value="HTH-type_TetR-like_transc_reg"/>
</dbReference>
<dbReference type="InterPro" id="IPR041483">
    <property type="entry name" value="TetR_C_34"/>
</dbReference>
<dbReference type="Pfam" id="PF17929">
    <property type="entry name" value="TetR_C_34"/>
    <property type="match status" value="1"/>
</dbReference>
<dbReference type="Gene3D" id="1.10.357.10">
    <property type="entry name" value="Tetracycline Repressor, domain 2"/>
    <property type="match status" value="1"/>
</dbReference>
<comment type="caution">
    <text evidence="4">The sequence shown here is derived from an EMBL/GenBank/DDBJ whole genome shotgun (WGS) entry which is preliminary data.</text>
</comment>
<name>A0ABQ2MRZ1_9ACTN</name>
<dbReference type="PRINTS" id="PR00455">
    <property type="entry name" value="HTHTETR"/>
</dbReference>
<reference evidence="5" key="1">
    <citation type="journal article" date="2019" name="Int. J. Syst. Evol. Microbiol.">
        <title>The Global Catalogue of Microorganisms (GCM) 10K type strain sequencing project: providing services to taxonomists for standard genome sequencing and annotation.</title>
        <authorList>
            <consortium name="The Broad Institute Genomics Platform"/>
            <consortium name="The Broad Institute Genome Sequencing Center for Infectious Disease"/>
            <person name="Wu L."/>
            <person name="Ma J."/>
        </authorList>
    </citation>
    <scope>NUCLEOTIDE SEQUENCE [LARGE SCALE GENOMIC DNA]</scope>
    <source>
        <strain evidence="5">CGMCC 4.7178</strain>
    </source>
</reference>
<organism evidence="4 5">
    <name type="scientific">Streptomyces daqingensis</name>
    <dbReference type="NCBI Taxonomy" id="1472640"/>
    <lineage>
        <taxon>Bacteria</taxon>
        <taxon>Bacillati</taxon>
        <taxon>Actinomycetota</taxon>
        <taxon>Actinomycetes</taxon>
        <taxon>Kitasatosporales</taxon>
        <taxon>Streptomycetaceae</taxon>
        <taxon>Streptomyces</taxon>
    </lineage>
</organism>
<evidence type="ECO:0000256" key="2">
    <source>
        <dbReference type="PROSITE-ProRule" id="PRU00335"/>
    </source>
</evidence>
<dbReference type="InterPro" id="IPR001647">
    <property type="entry name" value="HTH_TetR"/>
</dbReference>
<feature type="domain" description="HTH tetR-type" evidence="3">
    <location>
        <begin position="16"/>
        <end position="76"/>
    </location>
</feature>
<accession>A0ABQ2MRZ1</accession>
<proteinExistence type="predicted"/>
<keyword evidence="5" id="KW-1185">Reference proteome</keyword>
<dbReference type="RefSeq" id="WP_189039655.1">
    <property type="nucleotide sequence ID" value="NZ_BMMP01000023.1"/>
</dbReference>
<protein>
    <submittedName>
        <fullName evidence="4">TetR family transcriptional regulator</fullName>
    </submittedName>
</protein>
<feature type="DNA-binding region" description="H-T-H motif" evidence="2">
    <location>
        <begin position="39"/>
        <end position="58"/>
    </location>
</feature>
<dbReference type="InterPro" id="IPR009057">
    <property type="entry name" value="Homeodomain-like_sf"/>
</dbReference>
<keyword evidence="1 2" id="KW-0238">DNA-binding</keyword>
<evidence type="ECO:0000313" key="5">
    <source>
        <dbReference type="Proteomes" id="UP000631535"/>
    </source>
</evidence>
<dbReference type="EMBL" id="BMMP01000023">
    <property type="protein sequence ID" value="GGO57131.1"/>
    <property type="molecule type" value="Genomic_DNA"/>
</dbReference>
<evidence type="ECO:0000256" key="1">
    <source>
        <dbReference type="ARBA" id="ARBA00023125"/>
    </source>
</evidence>
<dbReference type="Pfam" id="PF00440">
    <property type="entry name" value="TetR_N"/>
    <property type="match status" value="1"/>
</dbReference>
<dbReference type="PANTHER" id="PTHR30055">
    <property type="entry name" value="HTH-TYPE TRANSCRIPTIONAL REGULATOR RUTR"/>
    <property type="match status" value="1"/>
</dbReference>
<gene>
    <name evidence="4" type="ORF">GCM10012287_52300</name>
</gene>
<dbReference type="PANTHER" id="PTHR30055:SF178">
    <property type="entry name" value="POSSIBLE TRANSCRIPTIONAL REGULATORY PROTEIN"/>
    <property type="match status" value="1"/>
</dbReference>
<sequence length="233" mass="24670">MTGAGFVRARRPEQKEQRREAILAAARELGAESGVRDVTLGGVAQAVGLAKSNVVRYFGTREEIFLELAAAGWQEWELAVEARLRAEAGEETGTESGADGRRTRTVSALAETLDERPFFCDLLSHTATTLEHNISLEAARSFKYAVHGVVLRLGALVSAACPELSEGEGSELVQAAAALAGTLYPVASPSPVLTELYEADPELAAACPRMLPTLRRAVSALAVGLPALRDSGI</sequence>
<dbReference type="Proteomes" id="UP000631535">
    <property type="component" value="Unassembled WGS sequence"/>
</dbReference>
<evidence type="ECO:0000259" key="3">
    <source>
        <dbReference type="PROSITE" id="PS50977"/>
    </source>
</evidence>